<feature type="transmembrane region" description="Helical" evidence="1">
    <location>
        <begin position="180"/>
        <end position="202"/>
    </location>
</feature>
<proteinExistence type="predicted"/>
<keyword evidence="1" id="KW-1133">Transmembrane helix</keyword>
<protein>
    <submittedName>
        <fullName evidence="2">Uncharacterized protein</fullName>
    </submittedName>
</protein>
<accession>A0ABV8BM81</accession>
<keyword evidence="1" id="KW-0472">Membrane</keyword>
<dbReference type="Proteomes" id="UP001595690">
    <property type="component" value="Unassembled WGS sequence"/>
</dbReference>
<evidence type="ECO:0000256" key="1">
    <source>
        <dbReference type="SAM" id="Phobius"/>
    </source>
</evidence>
<dbReference type="EMBL" id="JBHRZI010000011">
    <property type="protein sequence ID" value="MFC3891401.1"/>
    <property type="molecule type" value="Genomic_DNA"/>
</dbReference>
<keyword evidence="3" id="KW-1185">Reference proteome</keyword>
<name>A0ABV8BM81_9PSEU</name>
<gene>
    <name evidence="2" type="ORF">ACFOWZ_07930</name>
</gene>
<organism evidence="2 3">
    <name type="scientific">Lentzea rhizosphaerae</name>
    <dbReference type="NCBI Taxonomy" id="2041025"/>
    <lineage>
        <taxon>Bacteria</taxon>
        <taxon>Bacillati</taxon>
        <taxon>Actinomycetota</taxon>
        <taxon>Actinomycetes</taxon>
        <taxon>Pseudonocardiales</taxon>
        <taxon>Pseudonocardiaceae</taxon>
        <taxon>Lentzea</taxon>
    </lineage>
</organism>
<feature type="transmembrane region" description="Helical" evidence="1">
    <location>
        <begin position="154"/>
        <end position="173"/>
    </location>
</feature>
<evidence type="ECO:0000313" key="2">
    <source>
        <dbReference type="EMBL" id="MFC3891401.1"/>
    </source>
</evidence>
<evidence type="ECO:0000313" key="3">
    <source>
        <dbReference type="Proteomes" id="UP001595690"/>
    </source>
</evidence>
<sequence length="205" mass="21410">MSAVLVVLAATLVILLGVSEAGAVLLGVLGWLVALAARLPALASAGRLRDPERSRTILESASAITDEVVRLALVLVVVSGHAAALWAGFGWALAELVFVVATYLSRFSWPIGRQAAEQLRSQGGFLSTHPAHSGVRGITATSFHLGATLLLATGPWWVLVTAPAHVAVNLVFVRWARRRLVSVEVFSAVVSAALLVAGLAAADLR</sequence>
<reference evidence="3" key="1">
    <citation type="journal article" date="2019" name="Int. J. Syst. Evol. Microbiol.">
        <title>The Global Catalogue of Microorganisms (GCM) 10K type strain sequencing project: providing services to taxonomists for standard genome sequencing and annotation.</title>
        <authorList>
            <consortium name="The Broad Institute Genomics Platform"/>
            <consortium name="The Broad Institute Genome Sequencing Center for Infectious Disease"/>
            <person name="Wu L."/>
            <person name="Ma J."/>
        </authorList>
    </citation>
    <scope>NUCLEOTIDE SEQUENCE [LARGE SCALE GENOMIC DNA]</scope>
    <source>
        <strain evidence="3">CGMCC 4.7405</strain>
    </source>
</reference>
<comment type="caution">
    <text evidence="2">The sequence shown here is derived from an EMBL/GenBank/DDBJ whole genome shotgun (WGS) entry which is preliminary data.</text>
</comment>
<feature type="transmembrane region" description="Helical" evidence="1">
    <location>
        <begin position="68"/>
        <end position="94"/>
    </location>
</feature>
<keyword evidence="1" id="KW-0812">Transmembrane</keyword>
<dbReference type="RefSeq" id="WP_382370674.1">
    <property type="nucleotide sequence ID" value="NZ_JBHRZI010000011.1"/>
</dbReference>